<dbReference type="Proteomes" id="UP000646548">
    <property type="component" value="Unassembled WGS sequence"/>
</dbReference>
<proteinExistence type="predicted"/>
<evidence type="ECO:0000313" key="3">
    <source>
        <dbReference type="Proteomes" id="UP000646548"/>
    </source>
</evidence>
<feature type="compositionally biased region" description="Polar residues" evidence="1">
    <location>
        <begin position="52"/>
        <end position="63"/>
    </location>
</feature>
<gene>
    <name evidence="2" type="ORF">FQA47_009585</name>
</gene>
<feature type="region of interest" description="Disordered" evidence="1">
    <location>
        <begin position="1"/>
        <end position="63"/>
    </location>
</feature>
<comment type="caution">
    <text evidence="2">The sequence shown here is derived from an EMBL/GenBank/DDBJ whole genome shotgun (WGS) entry which is preliminary data.</text>
</comment>
<name>A0A834BZY1_ORYME</name>
<feature type="compositionally biased region" description="Gly residues" evidence="1">
    <location>
        <begin position="29"/>
        <end position="38"/>
    </location>
</feature>
<dbReference type="EMBL" id="WKFB01000864">
    <property type="protein sequence ID" value="KAF6717221.1"/>
    <property type="molecule type" value="Genomic_DNA"/>
</dbReference>
<evidence type="ECO:0000313" key="2">
    <source>
        <dbReference type="EMBL" id="KAF6717221.1"/>
    </source>
</evidence>
<dbReference type="AlphaFoldDB" id="A0A834BZY1"/>
<evidence type="ECO:0000256" key="1">
    <source>
        <dbReference type="SAM" id="MobiDB-lite"/>
    </source>
</evidence>
<reference evidence="2" key="1">
    <citation type="journal article" name="BMC Genomics">
        <title>Long-read sequencing and de novo genome assembly of marine medaka (Oryzias melastigma).</title>
        <authorList>
            <person name="Liang P."/>
            <person name="Saqib H.S.A."/>
            <person name="Ni X."/>
            <person name="Shen Y."/>
        </authorList>
    </citation>
    <scope>NUCLEOTIDE SEQUENCE</scope>
    <source>
        <strain evidence="2">Bigg-433</strain>
    </source>
</reference>
<sequence>MGASACAPQPDLDSADSTTDSAPEVCEGWRGGHSGSLGRGAVPLRGEEGFQEQVNSCRSSAES</sequence>
<organism evidence="2 3">
    <name type="scientific">Oryzias melastigma</name>
    <name type="common">Marine medaka</name>
    <dbReference type="NCBI Taxonomy" id="30732"/>
    <lineage>
        <taxon>Eukaryota</taxon>
        <taxon>Metazoa</taxon>
        <taxon>Chordata</taxon>
        <taxon>Craniata</taxon>
        <taxon>Vertebrata</taxon>
        <taxon>Euteleostomi</taxon>
        <taxon>Actinopterygii</taxon>
        <taxon>Neopterygii</taxon>
        <taxon>Teleostei</taxon>
        <taxon>Neoteleostei</taxon>
        <taxon>Acanthomorphata</taxon>
        <taxon>Ovalentaria</taxon>
        <taxon>Atherinomorphae</taxon>
        <taxon>Beloniformes</taxon>
        <taxon>Adrianichthyidae</taxon>
        <taxon>Oryziinae</taxon>
        <taxon>Oryzias</taxon>
    </lineage>
</organism>
<protein>
    <submittedName>
        <fullName evidence="2">Uncharacterized protein</fullName>
    </submittedName>
</protein>
<accession>A0A834BZY1</accession>